<dbReference type="InterPro" id="IPR050555">
    <property type="entry name" value="Bact_Solute-Bind_Prot2"/>
</dbReference>
<evidence type="ECO:0000256" key="3">
    <source>
        <dbReference type="SAM" id="SignalP"/>
    </source>
</evidence>
<name>M5UP28_9BACT</name>
<organism evidence="5 6">
    <name type="scientific">Rhodopirellula sallentina SM41</name>
    <dbReference type="NCBI Taxonomy" id="1263870"/>
    <lineage>
        <taxon>Bacteria</taxon>
        <taxon>Pseudomonadati</taxon>
        <taxon>Planctomycetota</taxon>
        <taxon>Planctomycetia</taxon>
        <taxon>Pirellulales</taxon>
        <taxon>Pirellulaceae</taxon>
        <taxon>Rhodopirellula</taxon>
    </lineage>
</organism>
<proteinExistence type="inferred from homology"/>
<feature type="domain" description="Periplasmic binding protein" evidence="4">
    <location>
        <begin position="38"/>
        <end position="283"/>
    </location>
</feature>
<dbReference type="PANTHER" id="PTHR30036:SF7">
    <property type="entry name" value="ABC TRANSPORTER PERIPLASMIC-BINDING PROTEIN YPHF"/>
    <property type="match status" value="1"/>
</dbReference>
<dbReference type="Proteomes" id="UP000011885">
    <property type="component" value="Unassembled WGS sequence"/>
</dbReference>
<dbReference type="PANTHER" id="PTHR30036">
    <property type="entry name" value="D-XYLOSE-BINDING PERIPLASMIC PROTEIN"/>
    <property type="match status" value="1"/>
</dbReference>
<evidence type="ECO:0000313" key="5">
    <source>
        <dbReference type="EMBL" id="EMI57748.1"/>
    </source>
</evidence>
<dbReference type="PATRIC" id="fig|1263870.3.peg.864"/>
<keyword evidence="6" id="KW-1185">Reference proteome</keyword>
<dbReference type="GO" id="GO:0030246">
    <property type="term" value="F:carbohydrate binding"/>
    <property type="evidence" value="ECO:0007669"/>
    <property type="project" value="TreeGrafter"/>
</dbReference>
<dbReference type="InterPro" id="IPR028082">
    <property type="entry name" value="Peripla_BP_I"/>
</dbReference>
<dbReference type="GO" id="GO:0030288">
    <property type="term" value="C:outer membrane-bounded periplasmic space"/>
    <property type="evidence" value="ECO:0007669"/>
    <property type="project" value="TreeGrafter"/>
</dbReference>
<keyword evidence="3" id="KW-0732">Signal</keyword>
<dbReference type="EMBL" id="ANOH01000067">
    <property type="protein sequence ID" value="EMI57748.1"/>
    <property type="molecule type" value="Genomic_DNA"/>
</dbReference>
<evidence type="ECO:0000256" key="1">
    <source>
        <dbReference type="ARBA" id="ARBA00004196"/>
    </source>
</evidence>
<feature type="chain" id="PRO_5004073184" evidence="3">
    <location>
        <begin position="27"/>
        <end position="320"/>
    </location>
</feature>
<comment type="similarity">
    <text evidence="2">Belongs to the bacterial solute-binding protein 2 family.</text>
</comment>
<sequence length="320" mass="35049">MTDRSTKLTIMLMVCLFACWTRNTFATEPDRDQLKFIFITCSVEGKFFEPVKKGMRDAAEAMKVSCEFVGTEGIDVKKQAELVRKAIADGYDGIALNLVDPNAFDDVVQKAIDAGVPVVAFNVDDHDSPNARIASVNQRLYAAGQSLGEYLSPHIHAGSHILMTMHDEGVSALEDRLRGVQDVLRRKGIRWTVVITGNDSVKGAAVIADAMGNHPDIRVVVATGQSDTEASGRAIKQSFADGNYWAAGFDLSPKTLQLIREGHIRCTVDQQPYVQGFYPVVQLTLLKRFGVVPTDVDAGAAIIESSDVEQVERLTQEGYR</sequence>
<dbReference type="SUPFAM" id="SSF53822">
    <property type="entry name" value="Periplasmic binding protein-like I"/>
    <property type="match status" value="1"/>
</dbReference>
<dbReference type="AlphaFoldDB" id="M5UP28"/>
<comment type="subcellular location">
    <subcellularLocation>
        <location evidence="1">Cell envelope</location>
    </subcellularLocation>
</comment>
<dbReference type="InterPro" id="IPR025997">
    <property type="entry name" value="SBP_2_dom"/>
</dbReference>
<evidence type="ECO:0000313" key="6">
    <source>
        <dbReference type="Proteomes" id="UP000011885"/>
    </source>
</evidence>
<accession>M5UP28</accession>
<evidence type="ECO:0000259" key="4">
    <source>
        <dbReference type="Pfam" id="PF13407"/>
    </source>
</evidence>
<evidence type="ECO:0000256" key="2">
    <source>
        <dbReference type="ARBA" id="ARBA00007639"/>
    </source>
</evidence>
<dbReference type="Pfam" id="PF13407">
    <property type="entry name" value="Peripla_BP_4"/>
    <property type="match status" value="1"/>
</dbReference>
<protein>
    <submittedName>
        <fullName evidence="5">Periplasmic binding protein/LacI transcriptional regulator</fullName>
    </submittedName>
</protein>
<comment type="caution">
    <text evidence="5">The sequence shown here is derived from an EMBL/GenBank/DDBJ whole genome shotgun (WGS) entry which is preliminary data.</text>
</comment>
<dbReference type="RefSeq" id="WP_008674596.1">
    <property type="nucleotide sequence ID" value="NZ_ANOH01000067.1"/>
</dbReference>
<gene>
    <name evidence="5" type="ORF">RSSM_00796</name>
</gene>
<feature type="signal peptide" evidence="3">
    <location>
        <begin position="1"/>
        <end position="26"/>
    </location>
</feature>
<dbReference type="Gene3D" id="3.40.50.2300">
    <property type="match status" value="2"/>
</dbReference>
<reference evidence="5 6" key="1">
    <citation type="journal article" date="2013" name="Mar. Genomics">
        <title>Expression of sulfatases in Rhodopirellula baltica and the diversity of sulfatases in the genus Rhodopirellula.</title>
        <authorList>
            <person name="Wegner C.E."/>
            <person name="Richter-Heitmann T."/>
            <person name="Klindworth A."/>
            <person name="Klockow C."/>
            <person name="Richter M."/>
            <person name="Achstetter T."/>
            <person name="Glockner F.O."/>
            <person name="Harder J."/>
        </authorList>
    </citation>
    <scope>NUCLEOTIDE SEQUENCE [LARGE SCALE GENOMIC DNA]</scope>
    <source>
        <strain evidence="5 6">SM41</strain>
    </source>
</reference>